<organism evidence="1 2">
    <name type="scientific">Pelatocladus maniniholoensis HA4357-MV3</name>
    <dbReference type="NCBI Taxonomy" id="1117104"/>
    <lineage>
        <taxon>Bacteria</taxon>
        <taxon>Bacillati</taxon>
        <taxon>Cyanobacteriota</taxon>
        <taxon>Cyanophyceae</taxon>
        <taxon>Nostocales</taxon>
        <taxon>Nostocaceae</taxon>
        <taxon>Pelatocladus</taxon>
    </lineage>
</organism>
<name>A0A9E3HA96_9NOST</name>
<accession>A0A9E3HA96</accession>
<gene>
    <name evidence="1" type="ORF">KME28_19825</name>
</gene>
<reference evidence="1" key="2">
    <citation type="journal article" date="2022" name="Microbiol. Resour. Announc.">
        <title>Metagenome Sequencing to Explore Phylogenomics of Terrestrial Cyanobacteria.</title>
        <authorList>
            <person name="Ward R.D."/>
            <person name="Stajich J.E."/>
            <person name="Johansen J.R."/>
            <person name="Huntemann M."/>
            <person name="Clum A."/>
            <person name="Foster B."/>
            <person name="Foster B."/>
            <person name="Roux S."/>
            <person name="Palaniappan K."/>
            <person name="Varghese N."/>
            <person name="Mukherjee S."/>
            <person name="Reddy T.B.K."/>
            <person name="Daum C."/>
            <person name="Copeland A."/>
            <person name="Chen I.A."/>
            <person name="Ivanova N.N."/>
            <person name="Kyrpides N.C."/>
            <person name="Shapiro N."/>
            <person name="Eloe-Fadrosh E.A."/>
            <person name="Pietrasiak N."/>
        </authorList>
    </citation>
    <scope>NUCLEOTIDE SEQUENCE</scope>
    <source>
        <strain evidence="1">HA4357-MV3</strain>
    </source>
</reference>
<sequence>MCIRFSTERYAIALATPTEYRFIRPLAKKFYGIVSYLPIFEGRITSLFMQSSEVRNYKALQLND</sequence>
<evidence type="ECO:0000313" key="1">
    <source>
        <dbReference type="EMBL" id="MBW4433894.1"/>
    </source>
</evidence>
<dbReference type="AlphaFoldDB" id="A0A9E3HA96"/>
<proteinExistence type="predicted"/>
<dbReference type="EMBL" id="JAHHHW010000116">
    <property type="protein sequence ID" value="MBW4433894.1"/>
    <property type="molecule type" value="Genomic_DNA"/>
</dbReference>
<dbReference type="Proteomes" id="UP000813215">
    <property type="component" value="Unassembled WGS sequence"/>
</dbReference>
<protein>
    <submittedName>
        <fullName evidence="1">Uncharacterized protein</fullName>
    </submittedName>
</protein>
<feature type="non-terminal residue" evidence="1">
    <location>
        <position position="64"/>
    </location>
</feature>
<evidence type="ECO:0000313" key="2">
    <source>
        <dbReference type="Proteomes" id="UP000813215"/>
    </source>
</evidence>
<comment type="caution">
    <text evidence="1">The sequence shown here is derived from an EMBL/GenBank/DDBJ whole genome shotgun (WGS) entry which is preliminary data.</text>
</comment>
<reference evidence="1" key="1">
    <citation type="submission" date="2021-05" db="EMBL/GenBank/DDBJ databases">
        <authorList>
            <person name="Pietrasiak N."/>
            <person name="Ward R."/>
            <person name="Stajich J.E."/>
            <person name="Kurbessoian T."/>
        </authorList>
    </citation>
    <scope>NUCLEOTIDE SEQUENCE</scope>
    <source>
        <strain evidence="1">HA4357-MV3</strain>
    </source>
</reference>